<dbReference type="InterPro" id="IPR032805">
    <property type="entry name" value="Wax_synthase_dom"/>
</dbReference>
<feature type="compositionally biased region" description="Polar residues" evidence="7">
    <location>
        <begin position="142"/>
        <end position="156"/>
    </location>
</feature>
<organism evidence="10 11">
    <name type="scientific">Coniosporium apollinis (strain CBS 100218)</name>
    <name type="common">Rock-inhabiting black yeast</name>
    <dbReference type="NCBI Taxonomy" id="1168221"/>
    <lineage>
        <taxon>Eukaryota</taxon>
        <taxon>Fungi</taxon>
        <taxon>Dikarya</taxon>
        <taxon>Ascomycota</taxon>
        <taxon>Pezizomycotina</taxon>
        <taxon>Dothideomycetes</taxon>
        <taxon>Dothideomycetes incertae sedis</taxon>
        <taxon>Coniosporium</taxon>
    </lineage>
</organism>
<dbReference type="AlphaFoldDB" id="R7YVX0"/>
<keyword evidence="6 8" id="KW-0472">Membrane</keyword>
<feature type="compositionally biased region" description="Basic and acidic residues" evidence="7">
    <location>
        <begin position="240"/>
        <end position="252"/>
    </location>
</feature>
<evidence type="ECO:0000256" key="8">
    <source>
        <dbReference type="SAM" id="Phobius"/>
    </source>
</evidence>
<feature type="transmembrane region" description="Helical" evidence="8">
    <location>
        <begin position="478"/>
        <end position="495"/>
    </location>
</feature>
<evidence type="ECO:0000256" key="6">
    <source>
        <dbReference type="ARBA" id="ARBA00023136"/>
    </source>
</evidence>
<comment type="subcellular location">
    <subcellularLocation>
        <location evidence="1">Membrane</location>
        <topology evidence="1">Multi-pass membrane protein</topology>
    </subcellularLocation>
</comment>
<evidence type="ECO:0000313" key="10">
    <source>
        <dbReference type="EMBL" id="EON65959.1"/>
    </source>
</evidence>
<dbReference type="EMBL" id="JH767577">
    <property type="protein sequence ID" value="EON65959.1"/>
    <property type="molecule type" value="Genomic_DNA"/>
</dbReference>
<evidence type="ECO:0000256" key="5">
    <source>
        <dbReference type="ARBA" id="ARBA00022989"/>
    </source>
</evidence>
<comment type="similarity">
    <text evidence="2">Belongs to the wax synthase family.</text>
</comment>
<dbReference type="Pfam" id="PF13813">
    <property type="entry name" value="MBOAT_2"/>
    <property type="match status" value="1"/>
</dbReference>
<evidence type="ECO:0000259" key="9">
    <source>
        <dbReference type="Pfam" id="PF13813"/>
    </source>
</evidence>
<dbReference type="RefSeq" id="XP_007781276.1">
    <property type="nucleotide sequence ID" value="XM_007783086.1"/>
</dbReference>
<keyword evidence="4 8" id="KW-0812">Transmembrane</keyword>
<evidence type="ECO:0000313" key="11">
    <source>
        <dbReference type="Proteomes" id="UP000016924"/>
    </source>
</evidence>
<feature type="transmembrane region" description="Helical" evidence="8">
    <location>
        <begin position="411"/>
        <end position="432"/>
    </location>
</feature>
<feature type="transmembrane region" description="Helical" evidence="8">
    <location>
        <begin position="88"/>
        <end position="110"/>
    </location>
</feature>
<feature type="transmembrane region" description="Helical" evidence="8">
    <location>
        <begin position="438"/>
        <end position="458"/>
    </location>
</feature>
<evidence type="ECO:0000256" key="3">
    <source>
        <dbReference type="ARBA" id="ARBA00022679"/>
    </source>
</evidence>
<feature type="region of interest" description="Disordered" evidence="7">
    <location>
        <begin position="233"/>
        <end position="252"/>
    </location>
</feature>
<dbReference type="GO" id="GO:0006629">
    <property type="term" value="P:lipid metabolic process"/>
    <property type="evidence" value="ECO:0007669"/>
    <property type="project" value="InterPro"/>
</dbReference>
<dbReference type="eggNOG" id="ENOG502SAIV">
    <property type="taxonomic scope" value="Eukaryota"/>
</dbReference>
<dbReference type="Proteomes" id="UP000016924">
    <property type="component" value="Unassembled WGS sequence"/>
</dbReference>
<feature type="transmembrane region" description="Helical" evidence="8">
    <location>
        <begin position="310"/>
        <end position="343"/>
    </location>
</feature>
<feature type="transmembrane region" description="Helical" evidence="8">
    <location>
        <begin position="64"/>
        <end position="82"/>
    </location>
</feature>
<dbReference type="GeneID" id="19902512"/>
<proteinExistence type="inferred from homology"/>
<dbReference type="HOGENOM" id="CLU_021051_1_1_1"/>
<feature type="transmembrane region" description="Helical" evidence="8">
    <location>
        <begin position="268"/>
        <end position="290"/>
    </location>
</feature>
<reference evidence="11" key="1">
    <citation type="submission" date="2012-06" db="EMBL/GenBank/DDBJ databases">
        <title>The genome sequence of Coniosporium apollinis CBS 100218.</title>
        <authorList>
            <consortium name="The Broad Institute Genome Sequencing Platform"/>
            <person name="Cuomo C."/>
            <person name="Gorbushina A."/>
            <person name="Noack S."/>
            <person name="Walker B."/>
            <person name="Young S.K."/>
            <person name="Zeng Q."/>
            <person name="Gargeya S."/>
            <person name="Fitzgerald M."/>
            <person name="Haas B."/>
            <person name="Abouelleil A."/>
            <person name="Alvarado L."/>
            <person name="Arachchi H.M."/>
            <person name="Berlin A.M."/>
            <person name="Chapman S.B."/>
            <person name="Goldberg J."/>
            <person name="Griggs A."/>
            <person name="Gujja S."/>
            <person name="Hansen M."/>
            <person name="Howarth C."/>
            <person name="Imamovic A."/>
            <person name="Larimer J."/>
            <person name="McCowan C."/>
            <person name="Montmayeur A."/>
            <person name="Murphy C."/>
            <person name="Neiman D."/>
            <person name="Pearson M."/>
            <person name="Priest M."/>
            <person name="Roberts A."/>
            <person name="Saif S."/>
            <person name="Shea T."/>
            <person name="Sisk P."/>
            <person name="Sykes S."/>
            <person name="Wortman J."/>
            <person name="Nusbaum C."/>
            <person name="Birren B."/>
        </authorList>
    </citation>
    <scope>NUCLEOTIDE SEQUENCE [LARGE SCALE GENOMIC DNA]</scope>
    <source>
        <strain evidence="11">CBS 100218</strain>
    </source>
</reference>
<keyword evidence="11" id="KW-1185">Reference proteome</keyword>
<accession>R7YVX0</accession>
<dbReference type="GO" id="GO:0008374">
    <property type="term" value="F:O-acyltransferase activity"/>
    <property type="evidence" value="ECO:0007669"/>
    <property type="project" value="InterPro"/>
</dbReference>
<evidence type="ECO:0000256" key="1">
    <source>
        <dbReference type="ARBA" id="ARBA00004141"/>
    </source>
</evidence>
<keyword evidence="3" id="KW-0808">Transferase</keyword>
<gene>
    <name evidence="10" type="ORF">W97_05201</name>
</gene>
<dbReference type="InterPro" id="IPR044851">
    <property type="entry name" value="Wax_synthase"/>
</dbReference>
<feature type="transmembrane region" description="Helical" evidence="8">
    <location>
        <begin position="34"/>
        <end position="52"/>
    </location>
</feature>
<dbReference type="PANTHER" id="PTHR31595:SF67">
    <property type="entry name" value="WAX SYNTHASE DOMAIN-CONTAINING PROTEIN"/>
    <property type="match status" value="1"/>
</dbReference>
<dbReference type="STRING" id="1168221.R7YVX0"/>
<feature type="region of interest" description="Disordered" evidence="7">
    <location>
        <begin position="141"/>
        <end position="173"/>
    </location>
</feature>
<evidence type="ECO:0000256" key="2">
    <source>
        <dbReference type="ARBA" id="ARBA00007282"/>
    </source>
</evidence>
<protein>
    <recommendedName>
        <fullName evidence="9">Wax synthase domain-containing protein</fullName>
    </recommendedName>
</protein>
<name>R7YVX0_CONA1</name>
<feature type="domain" description="Wax synthase" evidence="9">
    <location>
        <begin position="370"/>
        <end position="446"/>
    </location>
</feature>
<sequence>MLFGSSAPQSHHEVLQQYTAQYDARIKSGEYEPFVYPWGTFGAAVVILYLLIDHRDRPFLRRSRYLVWAFNVGFSAYCIRYCRARSMVAGFGIGLVSAWSILWTATILIVHDAQMDFRRIERTDSGVGQTIAPQQYLEPFDESSNGHANGSASQTKGLAIKRRRSRSGSNKFGTRLAPAQRKGAFAWQSYPVAPFIERLDWVADVFCNFRGMGWNWRISGLAPAPKWVQEELRNTSGTEVSDKDTHTGKDGTHRYHTKHEVLRANVKAFIINYLIMDLMKVFIVHDPYFWGQPHLPPPSWYPAAVRASPLLLRVVRLALTLFAVKSSLLCLFTLAPLFFVGVLGPKVIGARGEPWMYPDTWGSYRNVFDKGLTGWWGGWWHQTFRFAFESPPKRIVTALGMNPKSLAAKGLQLFIAFALSGSLHACGSFTMAGQTSPLSGPFSFFVLQACGIIGQLLLTGMLRKTGVTQRMPKRVRQAANFIYVHLWFLYIAPLLCDDFAKGGIWMYEPFPISLLRGLGLGGPENGWWCWGGEWLRWHTGQHWWQSGISM</sequence>
<evidence type="ECO:0000256" key="4">
    <source>
        <dbReference type="ARBA" id="ARBA00022692"/>
    </source>
</evidence>
<dbReference type="OMA" id="WHQTFRF"/>
<dbReference type="PANTHER" id="PTHR31595">
    <property type="entry name" value="LONG-CHAIN-ALCOHOL O-FATTY-ACYLTRANSFERASE 3-RELATED"/>
    <property type="match status" value="1"/>
</dbReference>
<dbReference type="GO" id="GO:0016020">
    <property type="term" value="C:membrane"/>
    <property type="evidence" value="ECO:0007669"/>
    <property type="project" value="UniProtKB-SubCell"/>
</dbReference>
<evidence type="ECO:0000256" key="7">
    <source>
        <dbReference type="SAM" id="MobiDB-lite"/>
    </source>
</evidence>
<keyword evidence="5 8" id="KW-1133">Transmembrane helix</keyword>
<dbReference type="OrthoDB" id="2796277at2759"/>